<protein>
    <submittedName>
        <fullName evidence="3">RNA-directed DNA polymerase from mobile element jockey</fullName>
    </submittedName>
</protein>
<feature type="domain" description="Endonuclease/exonuclease/phosphatase" evidence="2">
    <location>
        <begin position="191"/>
        <end position="304"/>
    </location>
</feature>
<sequence length="436" mass="49816">MFEPPGDTPPDDRGACRPPPPKRHYSGDEVSRNNTSEDSDKYYKPYYKQGYTRVFPESTSKGEYSVFVESTKDTKLGNQNPITLGSLFKNEVKGVKNIKRVNANKVSVLFEQTINANAFLKNSDFHTKNDFKVYIPARAVETIGVVRFVPTSISNEELFKKLSSSHEIIGVRRFMKRVNGERKPLDFGELSILCAYSPPRGSRFKCRRLKQIIDDLPTPMLLAGDLNAHHVAFGCRSTNSRGNDVYNLLDECNLCILNTGAYTTVGNISHNQSAIDIACVTPSIAPFCHWRVHDDPMGSYHYPTICDIYLNAEKYEVNNPSDRYLYKKANWTLFNSETGKAFKEFSINTSDPLSCYDKFISILNIIKDKCIPKATRISQYINKKPVPWWDNECADAVKKSKDALNYYRLLPSTENFIKYKRLDAIKKKLLRQKKKE</sequence>
<evidence type="ECO:0000259" key="2">
    <source>
        <dbReference type="Pfam" id="PF14529"/>
    </source>
</evidence>
<dbReference type="eggNOG" id="KOG1075">
    <property type="taxonomic scope" value="Eukaryota"/>
</dbReference>
<accession>A0A212FNZ5</accession>
<dbReference type="PANTHER" id="PTHR33273:SF4">
    <property type="entry name" value="ENDONUCLEASE_EXONUCLEASE_PHOSPHATASE DOMAIN-CONTAINING PROTEIN"/>
    <property type="match status" value="1"/>
</dbReference>
<feature type="region of interest" description="Disordered" evidence="1">
    <location>
        <begin position="1"/>
        <end position="42"/>
    </location>
</feature>
<keyword evidence="3" id="KW-0695">RNA-directed DNA polymerase</keyword>
<organism evidence="3 4">
    <name type="scientific">Danaus plexippus plexippus</name>
    <dbReference type="NCBI Taxonomy" id="278856"/>
    <lineage>
        <taxon>Eukaryota</taxon>
        <taxon>Metazoa</taxon>
        <taxon>Ecdysozoa</taxon>
        <taxon>Arthropoda</taxon>
        <taxon>Hexapoda</taxon>
        <taxon>Insecta</taxon>
        <taxon>Pterygota</taxon>
        <taxon>Neoptera</taxon>
        <taxon>Endopterygota</taxon>
        <taxon>Lepidoptera</taxon>
        <taxon>Glossata</taxon>
        <taxon>Ditrysia</taxon>
        <taxon>Papilionoidea</taxon>
        <taxon>Nymphalidae</taxon>
        <taxon>Danainae</taxon>
        <taxon>Danaini</taxon>
        <taxon>Danaina</taxon>
        <taxon>Danaus</taxon>
        <taxon>Danaus</taxon>
    </lineage>
</organism>
<dbReference type="GO" id="GO:0003964">
    <property type="term" value="F:RNA-directed DNA polymerase activity"/>
    <property type="evidence" value="ECO:0007669"/>
    <property type="project" value="UniProtKB-KW"/>
</dbReference>
<dbReference type="Proteomes" id="UP000007151">
    <property type="component" value="Unassembled WGS sequence"/>
</dbReference>
<dbReference type="Pfam" id="PF14529">
    <property type="entry name" value="Exo_endo_phos_2"/>
    <property type="match status" value="1"/>
</dbReference>
<dbReference type="Gene3D" id="3.60.10.10">
    <property type="entry name" value="Endonuclease/exonuclease/phosphatase"/>
    <property type="match status" value="1"/>
</dbReference>
<dbReference type="PANTHER" id="PTHR33273">
    <property type="entry name" value="DOMAIN-CONTAINING PROTEIN, PUTATIVE-RELATED"/>
    <property type="match status" value="1"/>
</dbReference>
<evidence type="ECO:0000256" key="1">
    <source>
        <dbReference type="SAM" id="MobiDB-lite"/>
    </source>
</evidence>
<dbReference type="SUPFAM" id="SSF56219">
    <property type="entry name" value="DNase I-like"/>
    <property type="match status" value="1"/>
</dbReference>
<dbReference type="InterPro" id="IPR036691">
    <property type="entry name" value="Endo/exonu/phosph_ase_sf"/>
</dbReference>
<dbReference type="EMBL" id="AGBW02004392">
    <property type="protein sequence ID" value="OWR55429.1"/>
    <property type="molecule type" value="Genomic_DNA"/>
</dbReference>
<keyword evidence="3" id="KW-0548">Nucleotidyltransferase</keyword>
<dbReference type="InterPro" id="IPR005135">
    <property type="entry name" value="Endo/exonuclease/phosphatase"/>
</dbReference>
<keyword evidence="3" id="KW-0808">Transferase</keyword>
<dbReference type="KEGG" id="dpl:KGM_205957"/>
<dbReference type="AlphaFoldDB" id="A0A212FNZ5"/>
<dbReference type="InParanoid" id="A0A212FNZ5"/>
<comment type="caution">
    <text evidence="3">The sequence shown here is derived from an EMBL/GenBank/DDBJ whole genome shotgun (WGS) entry which is preliminary data.</text>
</comment>
<gene>
    <name evidence="3" type="ORF">KGM_205957</name>
</gene>
<evidence type="ECO:0000313" key="3">
    <source>
        <dbReference type="EMBL" id="OWR55429.1"/>
    </source>
</evidence>
<proteinExistence type="predicted"/>
<keyword evidence="4" id="KW-1185">Reference proteome</keyword>
<name>A0A212FNZ5_DANPL</name>
<reference evidence="3 4" key="1">
    <citation type="journal article" date="2011" name="Cell">
        <title>The monarch butterfly genome yields insights into long-distance migration.</title>
        <authorList>
            <person name="Zhan S."/>
            <person name="Merlin C."/>
            <person name="Boore J.L."/>
            <person name="Reppert S.M."/>
        </authorList>
    </citation>
    <scope>NUCLEOTIDE SEQUENCE [LARGE SCALE GENOMIC DNA]</scope>
    <source>
        <strain evidence="3">F-2</strain>
    </source>
</reference>
<evidence type="ECO:0000313" key="4">
    <source>
        <dbReference type="Proteomes" id="UP000007151"/>
    </source>
</evidence>